<keyword evidence="6" id="KW-0915">Sodium</keyword>
<feature type="transmembrane region" description="Helical" evidence="11">
    <location>
        <begin position="366"/>
        <end position="391"/>
    </location>
</feature>
<keyword evidence="7" id="KW-0406">Ion transport</keyword>
<dbReference type="PANTHER" id="PTHR43269:SF2">
    <property type="entry name" value="SODIUM_PROTON ANTIPORTER 1-RELATED"/>
    <property type="match status" value="1"/>
</dbReference>
<evidence type="ECO:0000313" key="14">
    <source>
        <dbReference type="Proteomes" id="UP000662783"/>
    </source>
</evidence>
<sequence>MVTYLVSVFIFGYILISLEEVIKINKTAVALYTGVVSWVVYVVNSGHVDDFAGELTLQLGHISEILFFLMGAMTIIELIDIHRGFDVITNRIKTTNKRKLLWLIGGISFFLSALLDNLTASIVMISLLRKLMDDKEDIKLYAGVLIIAANSGGAWSPIGDITTTMLWIGGQITAENIMASLFIPSIISLLVPLIILSFTLKGDLHRVENEDEHPKKKEKIRGSKQMLVGGLGALIFVPIFKSITHLPPYMGMLLGLSVVWILSELIHFRKDEQEKKPYSAVYALSKIDAPSVLFFLGILLAVGALEHANILYGLAIWMSSTIGNLDLIVFCMGILSSIVDNVPLVAATMGMYSLAEFPADSQLWEFTAFCAGTGGSILIIGSAAGVAVMGMAKVSFGWYLKKISLLALAGYLAGAAYYLLVNSWL</sequence>
<evidence type="ECO:0000256" key="2">
    <source>
        <dbReference type="ARBA" id="ARBA00022448"/>
    </source>
</evidence>
<feature type="transmembrane region" description="Helical" evidence="11">
    <location>
        <begin position="100"/>
        <end position="128"/>
    </location>
</feature>
<dbReference type="NCBIfam" id="NF038006">
    <property type="entry name" value="NhaD_1"/>
    <property type="match status" value="1"/>
</dbReference>
<evidence type="ECO:0000256" key="1">
    <source>
        <dbReference type="ARBA" id="ARBA00004141"/>
    </source>
</evidence>
<dbReference type="InterPro" id="IPR004680">
    <property type="entry name" value="Cit_transptr-like_dom"/>
</dbReference>
<comment type="subcellular location">
    <subcellularLocation>
        <location evidence="1">Membrane</location>
        <topology evidence="1">Multi-pass membrane protein</topology>
    </subcellularLocation>
</comment>
<reference evidence="13" key="1">
    <citation type="submission" date="2021-02" db="EMBL/GenBank/DDBJ databases">
        <title>Fulvivirga sp. S481 isolated from sea water.</title>
        <authorList>
            <person name="Bae S.S."/>
            <person name="Baek K."/>
        </authorList>
    </citation>
    <scope>NUCLEOTIDE SEQUENCE</scope>
    <source>
        <strain evidence="13">S481</strain>
    </source>
</reference>
<accession>A0A974WFZ9</accession>
<feature type="transmembrane region" description="Helical" evidence="11">
    <location>
        <begin position="177"/>
        <end position="200"/>
    </location>
</feature>
<feature type="transmembrane region" description="Helical" evidence="11">
    <location>
        <begin position="338"/>
        <end position="354"/>
    </location>
</feature>
<evidence type="ECO:0000256" key="6">
    <source>
        <dbReference type="ARBA" id="ARBA00023053"/>
    </source>
</evidence>
<dbReference type="KEGG" id="fuv:JR347_12085"/>
<evidence type="ECO:0000256" key="10">
    <source>
        <dbReference type="ARBA" id="ARBA00025753"/>
    </source>
</evidence>
<feature type="transmembrane region" description="Helical" evidence="11">
    <location>
        <begin position="280"/>
        <end position="304"/>
    </location>
</feature>
<dbReference type="EMBL" id="CP070608">
    <property type="protein sequence ID" value="QSE96347.1"/>
    <property type="molecule type" value="Genomic_DNA"/>
</dbReference>
<evidence type="ECO:0000256" key="11">
    <source>
        <dbReference type="SAM" id="Phobius"/>
    </source>
</evidence>
<feature type="domain" description="Citrate transporter-like" evidence="12">
    <location>
        <begin position="13"/>
        <end position="349"/>
    </location>
</feature>
<feature type="transmembrane region" description="Helical" evidence="11">
    <location>
        <begin position="403"/>
        <end position="420"/>
    </location>
</feature>
<keyword evidence="14" id="KW-1185">Reference proteome</keyword>
<evidence type="ECO:0000259" key="12">
    <source>
        <dbReference type="Pfam" id="PF03600"/>
    </source>
</evidence>
<feature type="transmembrane region" description="Helical" evidence="11">
    <location>
        <begin position="6"/>
        <end position="22"/>
    </location>
</feature>
<keyword evidence="4 11" id="KW-0812">Transmembrane</keyword>
<evidence type="ECO:0000256" key="4">
    <source>
        <dbReference type="ARBA" id="ARBA00022692"/>
    </source>
</evidence>
<dbReference type="Proteomes" id="UP000662783">
    <property type="component" value="Chromosome"/>
</dbReference>
<dbReference type="InterPro" id="IPR045016">
    <property type="entry name" value="NhaD-like"/>
</dbReference>
<protein>
    <submittedName>
        <fullName evidence="13">Sodium:proton antiporter NhaD</fullName>
    </submittedName>
</protein>
<evidence type="ECO:0000256" key="8">
    <source>
        <dbReference type="ARBA" id="ARBA00023136"/>
    </source>
</evidence>
<comment type="similarity">
    <text evidence="10">Belongs to the NhaD Na(+)/H(+) (TC 2.A.62) antiporter family.</text>
</comment>
<dbReference type="PANTHER" id="PTHR43269">
    <property type="entry name" value="SODIUM/PROTON ANTIPORTER 1-RELATED"/>
    <property type="match status" value="1"/>
</dbReference>
<dbReference type="AlphaFoldDB" id="A0A974WFZ9"/>
<dbReference type="GO" id="GO:0006814">
    <property type="term" value="P:sodium ion transport"/>
    <property type="evidence" value="ECO:0007669"/>
    <property type="project" value="UniProtKB-KW"/>
</dbReference>
<dbReference type="GO" id="GO:0015297">
    <property type="term" value="F:antiporter activity"/>
    <property type="evidence" value="ECO:0007669"/>
    <property type="project" value="UniProtKB-KW"/>
</dbReference>
<evidence type="ECO:0000256" key="7">
    <source>
        <dbReference type="ARBA" id="ARBA00023065"/>
    </source>
</evidence>
<feature type="transmembrane region" description="Helical" evidence="11">
    <location>
        <begin position="59"/>
        <end position="79"/>
    </location>
</feature>
<keyword evidence="5 11" id="KW-1133">Transmembrane helix</keyword>
<dbReference type="Pfam" id="PF03600">
    <property type="entry name" value="CitMHS"/>
    <property type="match status" value="1"/>
</dbReference>
<keyword evidence="9" id="KW-0739">Sodium transport</keyword>
<proteinExistence type="inferred from homology"/>
<keyword evidence="8 11" id="KW-0472">Membrane</keyword>
<keyword evidence="3" id="KW-0050">Antiport</keyword>
<keyword evidence="2" id="KW-0813">Transport</keyword>
<dbReference type="RefSeq" id="WP_205720863.1">
    <property type="nucleotide sequence ID" value="NZ_CP070608.1"/>
</dbReference>
<dbReference type="GO" id="GO:0016020">
    <property type="term" value="C:membrane"/>
    <property type="evidence" value="ECO:0007669"/>
    <property type="project" value="UniProtKB-SubCell"/>
</dbReference>
<evidence type="ECO:0000256" key="5">
    <source>
        <dbReference type="ARBA" id="ARBA00022989"/>
    </source>
</evidence>
<name>A0A974WFZ9_9BACT</name>
<gene>
    <name evidence="13" type="primary">nhaD</name>
    <name evidence="13" type="ORF">JR347_12085</name>
</gene>
<evidence type="ECO:0000256" key="3">
    <source>
        <dbReference type="ARBA" id="ARBA00022449"/>
    </source>
</evidence>
<feature type="transmembrane region" description="Helical" evidence="11">
    <location>
        <begin position="29"/>
        <end position="47"/>
    </location>
</feature>
<evidence type="ECO:0000313" key="13">
    <source>
        <dbReference type="EMBL" id="QSE96347.1"/>
    </source>
</evidence>
<feature type="transmembrane region" description="Helical" evidence="11">
    <location>
        <begin position="226"/>
        <end position="243"/>
    </location>
</feature>
<organism evidence="13 14">
    <name type="scientific">Fulvivirga lutea</name>
    <dbReference type="NCBI Taxonomy" id="2810512"/>
    <lineage>
        <taxon>Bacteria</taxon>
        <taxon>Pseudomonadati</taxon>
        <taxon>Bacteroidota</taxon>
        <taxon>Cytophagia</taxon>
        <taxon>Cytophagales</taxon>
        <taxon>Fulvivirgaceae</taxon>
        <taxon>Fulvivirga</taxon>
    </lineage>
</organism>
<evidence type="ECO:0000256" key="9">
    <source>
        <dbReference type="ARBA" id="ARBA00023201"/>
    </source>
</evidence>